<dbReference type="GO" id="GO:0016020">
    <property type="term" value="C:membrane"/>
    <property type="evidence" value="ECO:0007669"/>
    <property type="project" value="InterPro"/>
</dbReference>
<dbReference type="CDD" id="cd06530">
    <property type="entry name" value="S26_SPase_I"/>
    <property type="match status" value="1"/>
</dbReference>
<evidence type="ECO:0000313" key="4">
    <source>
        <dbReference type="EMBL" id="SVE23550.1"/>
    </source>
</evidence>
<dbReference type="Pfam" id="PF10502">
    <property type="entry name" value="Peptidase_S26"/>
    <property type="match status" value="1"/>
</dbReference>
<dbReference type="EMBL" id="UINC01203343">
    <property type="protein sequence ID" value="SVE23550.1"/>
    <property type="molecule type" value="Genomic_DNA"/>
</dbReference>
<dbReference type="PANTHER" id="PTHR43390:SF1">
    <property type="entry name" value="CHLOROPLAST PROCESSING PEPTIDASE"/>
    <property type="match status" value="1"/>
</dbReference>
<evidence type="ECO:0000259" key="3">
    <source>
        <dbReference type="Pfam" id="PF10502"/>
    </source>
</evidence>
<sequence>MVQSELHPKDAGSQGNGNSSESGSDQTASRSLEPLASRNTSQVTEKSPQTPDETLSRVASAQSKDPGWLEQNQPDKRTAFLHRAGEEIVAWVKTFASAAVYATLIVTFGFQVARVEGRSMEPTLQDQDRLIVNKAMYRFFREPQPGDIVMLYYPRDPDKSFVKRIVAQEGDTVRIENGKVYVNEILQPDLYVPPEFRSHENHGPEVVKESYY</sequence>
<dbReference type="GO" id="GO:0006465">
    <property type="term" value="P:signal peptide processing"/>
    <property type="evidence" value="ECO:0007669"/>
    <property type="project" value="InterPro"/>
</dbReference>
<dbReference type="PANTHER" id="PTHR43390">
    <property type="entry name" value="SIGNAL PEPTIDASE I"/>
    <property type="match status" value="1"/>
</dbReference>
<dbReference type="NCBIfam" id="TIGR02227">
    <property type="entry name" value="sigpep_I_bact"/>
    <property type="match status" value="1"/>
</dbReference>
<feature type="compositionally biased region" description="Basic and acidic residues" evidence="2">
    <location>
        <begin position="1"/>
        <end position="10"/>
    </location>
</feature>
<dbReference type="PRINTS" id="PR00727">
    <property type="entry name" value="LEADERPTASE"/>
</dbReference>
<comment type="similarity">
    <text evidence="1">Belongs to the peptidase S26 family.</text>
</comment>
<reference evidence="4" key="1">
    <citation type="submission" date="2018-05" db="EMBL/GenBank/DDBJ databases">
        <authorList>
            <person name="Lanie J.A."/>
            <person name="Ng W.-L."/>
            <person name="Kazmierczak K.M."/>
            <person name="Andrzejewski T.M."/>
            <person name="Davidsen T.M."/>
            <person name="Wayne K.J."/>
            <person name="Tettelin H."/>
            <person name="Glass J.I."/>
            <person name="Rusch D."/>
            <person name="Podicherti R."/>
            <person name="Tsui H.-C.T."/>
            <person name="Winkler M.E."/>
        </authorList>
    </citation>
    <scope>NUCLEOTIDE SEQUENCE</scope>
</reference>
<accession>A0A383BUT5</accession>
<dbReference type="SUPFAM" id="SSF51306">
    <property type="entry name" value="LexA/Signal peptidase"/>
    <property type="match status" value="1"/>
</dbReference>
<feature type="domain" description="Peptidase S26" evidence="3">
    <location>
        <begin position="89"/>
        <end position="187"/>
    </location>
</feature>
<gene>
    <name evidence="4" type="ORF">METZ01_LOCUS476404</name>
</gene>
<dbReference type="GO" id="GO:0004252">
    <property type="term" value="F:serine-type endopeptidase activity"/>
    <property type="evidence" value="ECO:0007669"/>
    <property type="project" value="InterPro"/>
</dbReference>
<feature type="region of interest" description="Disordered" evidence="2">
    <location>
        <begin position="1"/>
        <end position="73"/>
    </location>
</feature>
<name>A0A383BUT5_9ZZZZ</name>
<protein>
    <recommendedName>
        <fullName evidence="3">Peptidase S26 domain-containing protein</fullName>
    </recommendedName>
</protein>
<dbReference type="InterPro" id="IPR036286">
    <property type="entry name" value="LexA/Signal_pep-like_sf"/>
</dbReference>
<organism evidence="4">
    <name type="scientific">marine metagenome</name>
    <dbReference type="NCBI Taxonomy" id="408172"/>
    <lineage>
        <taxon>unclassified sequences</taxon>
        <taxon>metagenomes</taxon>
        <taxon>ecological metagenomes</taxon>
    </lineage>
</organism>
<feature type="compositionally biased region" description="Low complexity" evidence="2">
    <location>
        <begin position="12"/>
        <end position="24"/>
    </location>
</feature>
<dbReference type="Gene3D" id="2.10.109.10">
    <property type="entry name" value="Umud Fragment, subunit A"/>
    <property type="match status" value="1"/>
</dbReference>
<dbReference type="InterPro" id="IPR019533">
    <property type="entry name" value="Peptidase_S26"/>
</dbReference>
<evidence type="ECO:0000256" key="2">
    <source>
        <dbReference type="SAM" id="MobiDB-lite"/>
    </source>
</evidence>
<feature type="compositionally biased region" description="Polar residues" evidence="2">
    <location>
        <begin position="37"/>
        <end position="63"/>
    </location>
</feature>
<proteinExistence type="inferred from homology"/>
<feature type="non-terminal residue" evidence="4">
    <location>
        <position position="212"/>
    </location>
</feature>
<dbReference type="InterPro" id="IPR000223">
    <property type="entry name" value="Pept_S26A_signal_pept_1"/>
</dbReference>
<evidence type="ECO:0000256" key="1">
    <source>
        <dbReference type="ARBA" id="ARBA00009370"/>
    </source>
</evidence>
<dbReference type="AlphaFoldDB" id="A0A383BUT5"/>